<dbReference type="AlphaFoldDB" id="A0A934R107"/>
<evidence type="ECO:0000256" key="4">
    <source>
        <dbReference type="ARBA" id="ARBA00022658"/>
    </source>
</evidence>
<evidence type="ECO:0000256" key="6">
    <source>
        <dbReference type="ARBA" id="ARBA00023069"/>
    </source>
</evidence>
<dbReference type="InterPro" id="IPR053879">
    <property type="entry name" value="HYDIN_VesB_CFA65-like_Ig"/>
</dbReference>
<evidence type="ECO:0000256" key="7">
    <source>
        <dbReference type="ARBA" id="ARBA00023273"/>
    </source>
</evidence>
<keyword evidence="6" id="KW-0969">Cilium</keyword>
<evidence type="ECO:0000256" key="2">
    <source>
        <dbReference type="ARBA" id="ARBA00004496"/>
    </source>
</evidence>
<evidence type="ECO:0000259" key="9">
    <source>
        <dbReference type="Pfam" id="PF25390"/>
    </source>
</evidence>
<dbReference type="PANTHER" id="PTHR45982">
    <property type="entry name" value="REGULATOR OF CHROMOSOME CONDENSATION"/>
    <property type="match status" value="1"/>
</dbReference>
<reference evidence="10" key="1">
    <citation type="submission" date="2021-01" db="EMBL/GenBank/DDBJ databases">
        <title>Modified the classification status of verrucomicrobia.</title>
        <authorList>
            <person name="Feng X."/>
        </authorList>
    </citation>
    <scope>NUCLEOTIDE SEQUENCE</scope>
    <source>
        <strain evidence="10">JCM 18052</strain>
    </source>
</reference>
<feature type="domain" description="HYDIN/VesB/CFA65-like Ig-like" evidence="8">
    <location>
        <begin position="241"/>
        <end position="323"/>
    </location>
</feature>
<keyword evidence="5" id="KW-0677">Repeat</keyword>
<dbReference type="Pfam" id="PF25390">
    <property type="entry name" value="WD40_RLD"/>
    <property type="match status" value="1"/>
</dbReference>
<dbReference type="PROSITE" id="PS50012">
    <property type="entry name" value="RCC1_3"/>
    <property type="match status" value="3"/>
</dbReference>
<sequence length="460" mass="47679">MGPDFSYQISPIQLGTDTGWLGFDAGNSFNVAIKADGSLWSWGQNSYGQLGTGVSGNRYTPGRIGALAGWAKVSAGDTHSLAIRSDGTLWAWGSNGTGKLGIGTTTGTNVPVPVGTDTDWLAVSAGYAHSLALKTDGSLWAWGNNSRGQLGTGDTVSRLSPVRVGTANGWQSVNAGNLHSSAVRSGGTVWLWGANEGGELGVSGGDRLEPSAVFYTPTPDISVSTVAIPLHDSHLAVSGEQKYTFSSTTEGSPTSANFTIFNHGSSTLQISNVRTAPGFSAGLAVPATLAPGGSVVFPVTLDATRAGLLSESLVLSSNDPDEAEFVINLTGRVYSFTDDNDGDGLSDAAEVKLAEMGFRWDTPDPGLLAVLRAEGHRAGLVTEAVLRAAHQGGALFKQNEVTRKATFELRLEKSTDLSDFIGAGITGASVDGGGRLLVPQPLDGQKSFFRFATQSPLSTP</sequence>
<name>A0A934R107_9BACT</name>
<dbReference type="PANTHER" id="PTHR45982:SF1">
    <property type="entry name" value="REGULATOR OF CHROMOSOME CONDENSATION"/>
    <property type="match status" value="1"/>
</dbReference>
<evidence type="ECO:0000313" key="11">
    <source>
        <dbReference type="Proteomes" id="UP000600139"/>
    </source>
</evidence>
<evidence type="ECO:0000256" key="1">
    <source>
        <dbReference type="ARBA" id="ARBA00004138"/>
    </source>
</evidence>
<organism evidence="10 11">
    <name type="scientific">Luteolibacter yonseiensis</name>
    <dbReference type="NCBI Taxonomy" id="1144680"/>
    <lineage>
        <taxon>Bacteria</taxon>
        <taxon>Pseudomonadati</taxon>
        <taxon>Verrucomicrobiota</taxon>
        <taxon>Verrucomicrobiia</taxon>
        <taxon>Verrucomicrobiales</taxon>
        <taxon>Verrucomicrobiaceae</taxon>
        <taxon>Luteolibacter</taxon>
    </lineage>
</organism>
<dbReference type="SUPFAM" id="SSF50985">
    <property type="entry name" value="RCC1/BLIP-II"/>
    <property type="match status" value="1"/>
</dbReference>
<dbReference type="Proteomes" id="UP000600139">
    <property type="component" value="Unassembled WGS sequence"/>
</dbReference>
<dbReference type="InterPro" id="IPR051553">
    <property type="entry name" value="Ran_GTPase-activating"/>
</dbReference>
<evidence type="ECO:0000313" key="10">
    <source>
        <dbReference type="EMBL" id="MBK1816408.1"/>
    </source>
</evidence>
<dbReference type="GO" id="GO:0005085">
    <property type="term" value="F:guanyl-nucleotide exchange factor activity"/>
    <property type="evidence" value="ECO:0007669"/>
    <property type="project" value="TreeGrafter"/>
</dbReference>
<evidence type="ECO:0000259" key="8">
    <source>
        <dbReference type="Pfam" id="PF22544"/>
    </source>
</evidence>
<keyword evidence="4" id="KW-0344">Guanine-nucleotide releasing factor</keyword>
<dbReference type="InterPro" id="IPR013783">
    <property type="entry name" value="Ig-like_fold"/>
</dbReference>
<feature type="domain" description="RCC1-like" evidence="9">
    <location>
        <begin position="25"/>
        <end position="224"/>
    </location>
</feature>
<dbReference type="EMBL" id="JAENIK010000011">
    <property type="protein sequence ID" value="MBK1816408.1"/>
    <property type="molecule type" value="Genomic_DNA"/>
</dbReference>
<gene>
    <name evidence="10" type="ORF">JIN84_12345</name>
</gene>
<dbReference type="Gene3D" id="2.60.40.10">
    <property type="entry name" value="Immunoglobulins"/>
    <property type="match status" value="1"/>
</dbReference>
<comment type="caution">
    <text evidence="10">The sequence shown here is derived from an EMBL/GenBank/DDBJ whole genome shotgun (WGS) entry which is preliminary data.</text>
</comment>
<dbReference type="PRINTS" id="PR00633">
    <property type="entry name" value="RCCNDNSATION"/>
</dbReference>
<dbReference type="GO" id="GO:0005737">
    <property type="term" value="C:cytoplasm"/>
    <property type="evidence" value="ECO:0007669"/>
    <property type="project" value="UniProtKB-SubCell"/>
</dbReference>
<dbReference type="Pfam" id="PF22544">
    <property type="entry name" value="HYDIN_VesB_CFA65-like_Ig"/>
    <property type="match status" value="1"/>
</dbReference>
<dbReference type="InterPro" id="IPR009091">
    <property type="entry name" value="RCC1/BLIP-II"/>
</dbReference>
<keyword evidence="3" id="KW-0963">Cytoplasm</keyword>
<keyword evidence="11" id="KW-1185">Reference proteome</keyword>
<comment type="subcellular location">
    <subcellularLocation>
        <location evidence="1">Cell projection</location>
        <location evidence="1">Cilium</location>
    </subcellularLocation>
    <subcellularLocation>
        <location evidence="2">Cytoplasm</location>
    </subcellularLocation>
</comment>
<protein>
    <submittedName>
        <fullName evidence="10">Choice-of-anchor D domain-containing protein</fullName>
    </submittedName>
</protein>
<keyword evidence="7" id="KW-0966">Cell projection</keyword>
<dbReference type="NCBIfam" id="NF012200">
    <property type="entry name" value="choice_anch_D"/>
    <property type="match status" value="1"/>
</dbReference>
<evidence type="ECO:0000256" key="5">
    <source>
        <dbReference type="ARBA" id="ARBA00022737"/>
    </source>
</evidence>
<evidence type="ECO:0000256" key="3">
    <source>
        <dbReference type="ARBA" id="ARBA00022490"/>
    </source>
</evidence>
<dbReference type="Gene3D" id="2.130.10.30">
    <property type="entry name" value="Regulator of chromosome condensation 1/beta-lactamase-inhibitor protein II"/>
    <property type="match status" value="1"/>
</dbReference>
<proteinExistence type="predicted"/>
<accession>A0A934R107</accession>
<dbReference type="InterPro" id="IPR000408">
    <property type="entry name" value="Reg_chr_condens"/>
</dbReference>
<dbReference type="InterPro" id="IPR058923">
    <property type="entry name" value="RCC1-like_dom"/>
</dbReference>